<feature type="domain" description="Carbohydrate kinase FGGY N-terminal" evidence="6">
    <location>
        <begin position="2"/>
        <end position="167"/>
    </location>
</feature>
<dbReference type="CDD" id="cd07782">
    <property type="entry name" value="ASKHA_NBD_FGGY_D-RBK"/>
    <property type="match status" value="1"/>
</dbReference>
<dbReference type="PANTHER" id="PTHR43435:SF4">
    <property type="entry name" value="FGGY CARBOHYDRATE KINASE DOMAIN-CONTAINING PROTEIN"/>
    <property type="match status" value="1"/>
</dbReference>
<dbReference type="EMBL" id="GFAC01000343">
    <property type="protein sequence ID" value="JAT98845.1"/>
    <property type="molecule type" value="mRNA"/>
</dbReference>
<proteinExistence type="evidence at transcript level"/>
<dbReference type="GO" id="GO:0005737">
    <property type="term" value="C:cytoplasm"/>
    <property type="evidence" value="ECO:0007669"/>
    <property type="project" value="TreeGrafter"/>
</dbReference>
<evidence type="ECO:0000259" key="7">
    <source>
        <dbReference type="Pfam" id="PF02782"/>
    </source>
</evidence>
<evidence type="ECO:0000259" key="6">
    <source>
        <dbReference type="Pfam" id="PF00370"/>
    </source>
</evidence>
<dbReference type="GO" id="GO:0019321">
    <property type="term" value="P:pentose metabolic process"/>
    <property type="evidence" value="ECO:0007669"/>
    <property type="project" value="TreeGrafter"/>
</dbReference>
<dbReference type="Pfam" id="PF00370">
    <property type="entry name" value="FGGY_N"/>
    <property type="match status" value="1"/>
</dbReference>
<keyword evidence="3 8" id="KW-0418">Kinase</keyword>
<organism evidence="8">
    <name type="scientific">Amblyomma aureolatum</name>
    <dbReference type="NCBI Taxonomy" id="187763"/>
    <lineage>
        <taxon>Eukaryota</taxon>
        <taxon>Metazoa</taxon>
        <taxon>Ecdysozoa</taxon>
        <taxon>Arthropoda</taxon>
        <taxon>Chelicerata</taxon>
        <taxon>Arachnida</taxon>
        <taxon>Acari</taxon>
        <taxon>Parasitiformes</taxon>
        <taxon>Ixodida</taxon>
        <taxon>Ixodoidea</taxon>
        <taxon>Ixodidae</taxon>
        <taxon>Amblyomminae</taxon>
        <taxon>Amblyomma</taxon>
    </lineage>
</organism>
<evidence type="ECO:0000313" key="8">
    <source>
        <dbReference type="EMBL" id="JAT98845.1"/>
    </source>
</evidence>
<dbReference type="Gene3D" id="3.30.420.40">
    <property type="match status" value="1"/>
</dbReference>
<dbReference type="InterPro" id="IPR043129">
    <property type="entry name" value="ATPase_NBD"/>
</dbReference>
<dbReference type="Pfam" id="PF02782">
    <property type="entry name" value="FGGY_C"/>
    <property type="match status" value="1"/>
</dbReference>
<feature type="region of interest" description="Disordered" evidence="5">
    <location>
        <begin position="541"/>
        <end position="576"/>
    </location>
</feature>
<dbReference type="NCBIfam" id="TIGR01315">
    <property type="entry name" value="5C_CHO_kinase"/>
    <property type="match status" value="1"/>
</dbReference>
<dbReference type="AlphaFoldDB" id="A0A1E1XHV7"/>
<dbReference type="InterPro" id="IPR018485">
    <property type="entry name" value="FGGY_C"/>
</dbReference>
<dbReference type="SUPFAM" id="SSF53067">
    <property type="entry name" value="Actin-like ATPase domain"/>
    <property type="match status" value="2"/>
</dbReference>
<sequence length="576" mass="61952">FVSVDVGTQSVRAALVTEKGRFLKTASRPLETWNPQPGFYQQSSDQIWKACCEVVKEVCRDAKEVRGIGFDATCSLVILDDNGRPLTVSPKGEPEQNVVLWMDHRAVSQAEAISDTGHSVLRFVGGTISPEMQPPKLLWLKQNMSSTWERLGLALDLPDFLTWRATGCASRSLCSAVCKWTYQAGSAPGSDMEPGWQESFWIRIGLEDLTRDGYRIIGQEFWPPGAPCGRGLSMEAGLQLGLKKGTPVATSIIDGHAGGLGLLGCEAEGEFAKSFSRRLAIIAGTSTCHMLANENCIFTPGVWGPYFSAMVPGMWLSEAGQSAAGALVDHVISTHPAYPQIVEKTKPGRRPEETLNAMLRSMCEQRGLDSPSQLVADLHVWPDFHGNRSPLADPGLRGMISGLTLSAGEEDLAKLYLATMQALAYGTRHIMDALADTGHSVSSLLMCGGLTKNPLYVELHADATGLPVLLPSETESVLLGGAILAASASGRYKSVTEAMLRMGGTGRVLAPRPSERRFHDSKYAAFRALLECQQRLRDIMSGGTSLSIPPSTPPSRTPSRAPSRAPSRPPSSCSGS</sequence>
<feature type="non-terminal residue" evidence="8">
    <location>
        <position position="1"/>
    </location>
</feature>
<dbReference type="InterPro" id="IPR018484">
    <property type="entry name" value="FGGY_N"/>
</dbReference>
<evidence type="ECO:0000256" key="1">
    <source>
        <dbReference type="ARBA" id="ARBA00009156"/>
    </source>
</evidence>
<dbReference type="Gene3D" id="1.20.58.2240">
    <property type="match status" value="1"/>
</dbReference>
<reference evidence="8" key="1">
    <citation type="journal article" date="2017" name="Front. Cell. Infect. Microbiol.">
        <title>The Distinct Transcriptional Response of the Midgut of Amblyomma sculptum and Amblyomma aureolatum Ticks to Rickettsia rickettsii Correlates to Their Differences in Susceptibility to Infection.</title>
        <authorList>
            <person name="Martins L.A."/>
            <person name="Galletti M.F.B.M."/>
            <person name="Ribeiro J.M."/>
            <person name="Fujita A."/>
            <person name="Costa F.B."/>
            <person name="Labruna M.B."/>
            <person name="Daffre S."/>
            <person name="Fogaca A.C."/>
        </authorList>
    </citation>
    <scope>NUCLEOTIDE SEQUENCE</scope>
</reference>
<accession>A0A1E1XHV7</accession>
<evidence type="ECO:0000256" key="3">
    <source>
        <dbReference type="ARBA" id="ARBA00022777"/>
    </source>
</evidence>
<feature type="compositionally biased region" description="Low complexity" evidence="5">
    <location>
        <begin position="557"/>
        <end position="576"/>
    </location>
</feature>
<dbReference type="GO" id="GO:0019150">
    <property type="term" value="F:D-ribulokinase activity"/>
    <property type="evidence" value="ECO:0007669"/>
    <property type="project" value="TreeGrafter"/>
</dbReference>
<dbReference type="FunFam" id="3.30.420.40:FF:000101">
    <property type="entry name" value="FGGY carbohydrate kinase domain-containing protein"/>
    <property type="match status" value="1"/>
</dbReference>
<evidence type="ECO:0000256" key="5">
    <source>
        <dbReference type="SAM" id="MobiDB-lite"/>
    </source>
</evidence>
<dbReference type="InterPro" id="IPR006003">
    <property type="entry name" value="FGGY_RbtK-like"/>
</dbReference>
<dbReference type="InterPro" id="IPR000577">
    <property type="entry name" value="Carb_kinase_FGGY"/>
</dbReference>
<dbReference type="PIRSF" id="PIRSF000538">
    <property type="entry name" value="GlpK"/>
    <property type="match status" value="1"/>
</dbReference>
<comment type="similarity">
    <text evidence="1">Belongs to the FGGY kinase family.</text>
</comment>
<feature type="domain" description="Carbohydrate kinase FGGY C-terminal" evidence="7">
    <location>
        <begin position="279"/>
        <end position="488"/>
    </location>
</feature>
<keyword evidence="2" id="KW-0808">Transferase</keyword>
<dbReference type="PANTHER" id="PTHR43435">
    <property type="entry name" value="RIBULOKINASE"/>
    <property type="match status" value="1"/>
</dbReference>
<evidence type="ECO:0000256" key="2">
    <source>
        <dbReference type="ARBA" id="ARBA00022679"/>
    </source>
</evidence>
<name>A0A1E1XHV7_9ACAR</name>
<protein>
    <recommendedName>
        <fullName evidence="4">FGGY carbohydrate kinase domain-containing protein</fullName>
    </recommendedName>
</protein>
<evidence type="ECO:0000256" key="4">
    <source>
        <dbReference type="ARBA" id="ARBA00074355"/>
    </source>
</evidence>